<dbReference type="Proteomes" id="UP001049518">
    <property type="component" value="Chromosome"/>
</dbReference>
<keyword evidence="3" id="KW-1185">Reference proteome</keyword>
<proteinExistence type="predicted"/>
<name>A0ABX8QZD1_9ACTN</name>
<keyword evidence="1" id="KW-0472">Membrane</keyword>
<organism evidence="2 3">
    <name type="scientific">Actinomadura graeca</name>
    <dbReference type="NCBI Taxonomy" id="2750812"/>
    <lineage>
        <taxon>Bacteria</taxon>
        <taxon>Bacillati</taxon>
        <taxon>Actinomycetota</taxon>
        <taxon>Actinomycetes</taxon>
        <taxon>Streptosporangiales</taxon>
        <taxon>Thermomonosporaceae</taxon>
        <taxon>Actinomadura</taxon>
    </lineage>
</organism>
<dbReference type="NCBIfam" id="NF046119">
    <property type="entry name" value="memb_SCO4225"/>
    <property type="match status" value="1"/>
</dbReference>
<protein>
    <submittedName>
        <fullName evidence="2">Uncharacterized protein</fullName>
    </submittedName>
</protein>
<accession>A0ABX8QZD1</accession>
<dbReference type="EMBL" id="CP059572">
    <property type="protein sequence ID" value="QXJ24150.1"/>
    <property type="molecule type" value="Genomic_DNA"/>
</dbReference>
<feature type="transmembrane region" description="Helical" evidence="1">
    <location>
        <begin position="49"/>
        <end position="68"/>
    </location>
</feature>
<reference evidence="2" key="1">
    <citation type="submission" date="2020-07" db="EMBL/GenBank/DDBJ databases">
        <authorList>
            <person name="Tarantini F.S."/>
            <person name="Hong K.W."/>
            <person name="Chan K.G."/>
        </authorList>
    </citation>
    <scope>NUCLEOTIDE SEQUENCE</scope>
    <source>
        <strain evidence="2">32-07</strain>
    </source>
</reference>
<evidence type="ECO:0000256" key="1">
    <source>
        <dbReference type="SAM" id="Phobius"/>
    </source>
</evidence>
<evidence type="ECO:0000313" key="3">
    <source>
        <dbReference type="Proteomes" id="UP001049518"/>
    </source>
</evidence>
<feature type="transmembrane region" description="Helical" evidence="1">
    <location>
        <begin position="20"/>
        <end position="42"/>
    </location>
</feature>
<feature type="transmembrane region" description="Helical" evidence="1">
    <location>
        <begin position="80"/>
        <end position="102"/>
    </location>
</feature>
<keyword evidence="1" id="KW-1133">Transmembrane helix</keyword>
<dbReference type="Pfam" id="PF25637">
    <property type="entry name" value="DUF7942"/>
    <property type="match status" value="1"/>
</dbReference>
<keyword evidence="1" id="KW-0812">Transmembrane</keyword>
<gene>
    <name evidence="2" type="ORF">AGRA3207_005414</name>
</gene>
<dbReference type="RefSeq" id="WP_231329847.1">
    <property type="nucleotide sequence ID" value="NZ_CP059572.1"/>
</dbReference>
<sequence length="109" mass="11412">MFTHLSAAAARRRSGRLGIVLPGGYAALVIAVTLVVAAVGLFSDDPGFVGIWLALVSAPLSIPALWLTDLLGEVSQPVDQALFFLSTTGAGLAQAWLLRLLVRGRRTDG</sequence>
<dbReference type="InterPro" id="IPR057702">
    <property type="entry name" value="DUF7942"/>
</dbReference>
<evidence type="ECO:0000313" key="2">
    <source>
        <dbReference type="EMBL" id="QXJ24150.1"/>
    </source>
</evidence>